<dbReference type="EMBL" id="JARXVC010000018">
    <property type="protein sequence ID" value="MDH6284080.1"/>
    <property type="molecule type" value="Genomic_DNA"/>
</dbReference>
<name>A0ABT6MIM0_9NOCA</name>
<keyword evidence="2" id="KW-1185">Reference proteome</keyword>
<reference evidence="1 2" key="1">
    <citation type="submission" date="2023-04" db="EMBL/GenBank/DDBJ databases">
        <title>Forest soil microbial communities from Buena Vista Peninsula, Colon Province, Panama.</title>
        <authorList>
            <person name="Bouskill N."/>
        </authorList>
    </citation>
    <scope>NUCLEOTIDE SEQUENCE [LARGE SCALE GENOMIC DNA]</scope>
    <source>
        <strain evidence="1 2">CFH S0262</strain>
    </source>
</reference>
<dbReference type="Proteomes" id="UP001160334">
    <property type="component" value="Unassembled WGS sequence"/>
</dbReference>
<accession>A0ABT6MIM0</accession>
<sequence length="163" mass="18152">MPWSDVIDEDFFGDIEVASRSYSPAQRRTTQQHRRLIEKFGRPTESWSRRALHACLECVATNTWSMAWGVGVIDAWVDGDTAFCVVYRYHSYPRTLGLRLTVDDWPNGAAADDPVAFGQDVATGDLGEPLGTVARNLRPDATGIHWWGSLGESLPVNPARFEA</sequence>
<gene>
    <name evidence="1" type="ORF">M2280_005332</name>
</gene>
<evidence type="ECO:0000313" key="1">
    <source>
        <dbReference type="EMBL" id="MDH6284080.1"/>
    </source>
</evidence>
<organism evidence="1 2">
    <name type="scientific">Prescottella agglutinans</name>
    <dbReference type="NCBI Taxonomy" id="1644129"/>
    <lineage>
        <taxon>Bacteria</taxon>
        <taxon>Bacillati</taxon>
        <taxon>Actinomycetota</taxon>
        <taxon>Actinomycetes</taxon>
        <taxon>Mycobacteriales</taxon>
        <taxon>Nocardiaceae</taxon>
        <taxon>Prescottella</taxon>
    </lineage>
</organism>
<protein>
    <submittedName>
        <fullName evidence="1">Uncharacterized protein</fullName>
    </submittedName>
</protein>
<comment type="caution">
    <text evidence="1">The sequence shown here is derived from an EMBL/GenBank/DDBJ whole genome shotgun (WGS) entry which is preliminary data.</text>
</comment>
<evidence type="ECO:0000313" key="2">
    <source>
        <dbReference type="Proteomes" id="UP001160334"/>
    </source>
</evidence>
<dbReference type="RefSeq" id="WP_280763327.1">
    <property type="nucleotide sequence ID" value="NZ_JARXVC010000018.1"/>
</dbReference>
<proteinExistence type="predicted"/>